<organism evidence="1 2">
    <name type="scientific">Chryseobacterium lathyri</name>
    <dbReference type="NCBI Taxonomy" id="395933"/>
    <lineage>
        <taxon>Bacteria</taxon>
        <taxon>Pseudomonadati</taxon>
        <taxon>Bacteroidota</taxon>
        <taxon>Flavobacteriia</taxon>
        <taxon>Flavobacteriales</taxon>
        <taxon>Weeksellaceae</taxon>
        <taxon>Chryseobacterium group</taxon>
        <taxon>Chryseobacterium</taxon>
    </lineage>
</organism>
<dbReference type="RefSeq" id="WP_306846459.1">
    <property type="nucleotide sequence ID" value="NZ_JAUSRL010000010.1"/>
</dbReference>
<sequence>MKNNFLLLMFLIAGNMFVTGQVGILTSNPQGSFHIDGAKDNSAAGIPPVAQQANDVVVTSQGSVGIGTIAPNTSSALEVNSANRGFLPPRVTLTSATDATTIPTPATGLTVYNLGNAALEAGLYSNVGTPAAPRWNKGAIIDTNSGGVVKKLIYRGNADLTKTVQAGLFEWRLAIRDATYIALQARLIAQPTTSVTIQGPRIGWKPPNVVPIATIQTWTTTDWNSWKEIDFQANEASHLLYLDVSTTDDFYRVSFYTRRNIYESLLVEVY</sequence>
<evidence type="ECO:0000313" key="1">
    <source>
        <dbReference type="EMBL" id="MDP9962140.1"/>
    </source>
</evidence>
<reference evidence="1 2" key="1">
    <citation type="submission" date="2023-07" db="EMBL/GenBank/DDBJ databases">
        <title>Sorghum-associated microbial communities from plants grown in Nebraska, USA.</title>
        <authorList>
            <person name="Schachtman D."/>
        </authorList>
    </citation>
    <scope>NUCLEOTIDE SEQUENCE [LARGE SCALE GENOMIC DNA]</scope>
    <source>
        <strain evidence="1 2">CC351</strain>
    </source>
</reference>
<evidence type="ECO:0000313" key="2">
    <source>
        <dbReference type="Proteomes" id="UP001235513"/>
    </source>
</evidence>
<proteinExistence type="predicted"/>
<name>A0ABT9SUN6_9FLAO</name>
<dbReference type="EMBL" id="JAUSRL010000010">
    <property type="protein sequence ID" value="MDP9962140.1"/>
    <property type="molecule type" value="Genomic_DNA"/>
</dbReference>
<protein>
    <submittedName>
        <fullName evidence="1">Uncharacterized protein</fullName>
    </submittedName>
</protein>
<accession>A0ABT9SUN6</accession>
<comment type="caution">
    <text evidence="1">The sequence shown here is derived from an EMBL/GenBank/DDBJ whole genome shotgun (WGS) entry which is preliminary data.</text>
</comment>
<gene>
    <name evidence="1" type="ORF">J2T04_004068</name>
</gene>
<keyword evidence="2" id="KW-1185">Reference proteome</keyword>
<dbReference type="Proteomes" id="UP001235513">
    <property type="component" value="Unassembled WGS sequence"/>
</dbReference>